<keyword evidence="1" id="KW-0732">Signal</keyword>
<dbReference type="OrthoDB" id="5295536at2"/>
<dbReference type="PANTHER" id="PTHR34406:SF1">
    <property type="entry name" value="PROTEIN YCEI"/>
    <property type="match status" value="1"/>
</dbReference>
<evidence type="ECO:0000256" key="1">
    <source>
        <dbReference type="SAM" id="SignalP"/>
    </source>
</evidence>
<protein>
    <recommendedName>
        <fullName evidence="2">Lipid/polyisoprenoid-binding YceI-like domain-containing protein</fullName>
    </recommendedName>
</protein>
<dbReference type="RefSeq" id="WP_088564816.1">
    <property type="nucleotide sequence ID" value="NZ_CP020946.1"/>
</dbReference>
<proteinExistence type="predicted"/>
<feature type="chain" id="PRO_5012780337" description="Lipid/polyisoprenoid-binding YceI-like domain-containing protein" evidence="1">
    <location>
        <begin position="20"/>
        <end position="159"/>
    </location>
</feature>
<organism evidence="3 4">
    <name type="scientific">Bdellovibrio bacteriovorus</name>
    <dbReference type="NCBI Taxonomy" id="959"/>
    <lineage>
        <taxon>Bacteria</taxon>
        <taxon>Pseudomonadati</taxon>
        <taxon>Bdellovibrionota</taxon>
        <taxon>Bdellovibrionia</taxon>
        <taxon>Bdellovibrionales</taxon>
        <taxon>Pseudobdellovibrionaceae</taxon>
        <taxon>Bdellovibrio</taxon>
    </lineage>
</organism>
<dbReference type="Proteomes" id="UP000197003">
    <property type="component" value="Chromosome"/>
</dbReference>
<reference evidence="3 4" key="1">
    <citation type="submission" date="2017-04" db="EMBL/GenBank/DDBJ databases">
        <title>Whole genome sequence of Bdellovibrio bacteriovorus strain SSB218315.</title>
        <authorList>
            <person name="Oyedara O."/>
            <person name="Rodriguez-Perez M.A."/>
        </authorList>
    </citation>
    <scope>NUCLEOTIDE SEQUENCE [LARGE SCALE GENOMIC DNA]</scope>
    <source>
        <strain evidence="3 4">SSB218315</strain>
    </source>
</reference>
<dbReference type="Gene3D" id="2.40.128.110">
    <property type="entry name" value="Lipid/polyisoprenoid-binding, YceI-like"/>
    <property type="match status" value="1"/>
</dbReference>
<accession>A0A1Z3N771</accession>
<dbReference type="EMBL" id="CP020946">
    <property type="protein sequence ID" value="ASD63261.1"/>
    <property type="molecule type" value="Genomic_DNA"/>
</dbReference>
<dbReference type="SMART" id="SM00867">
    <property type="entry name" value="YceI"/>
    <property type="match status" value="1"/>
</dbReference>
<dbReference type="AlphaFoldDB" id="A0A1Z3N771"/>
<sequence length="159" mass="16989">MKFVAALIVTMGISTAAMAQSVVLDVVLNPMGDFKGKTSDVKGQAVVNGDEVSAENIVVNLKTLKTGVELRDKHTQKHLETEKFPEAVLLSAKGKGGKGTGKIKIRGIEKDISGVYKVEGKTLKAKFKLKLSDFGIEDINYMGVGVEDEVTLAVTVPVK</sequence>
<dbReference type="InterPro" id="IPR036761">
    <property type="entry name" value="TTHA0802/YceI-like_sf"/>
</dbReference>
<dbReference type="PANTHER" id="PTHR34406">
    <property type="entry name" value="PROTEIN YCEI"/>
    <property type="match status" value="1"/>
</dbReference>
<evidence type="ECO:0000313" key="3">
    <source>
        <dbReference type="EMBL" id="ASD63261.1"/>
    </source>
</evidence>
<dbReference type="Pfam" id="PF04264">
    <property type="entry name" value="YceI"/>
    <property type="match status" value="1"/>
</dbReference>
<name>A0A1Z3N771_BDEBC</name>
<dbReference type="SUPFAM" id="SSF101874">
    <property type="entry name" value="YceI-like"/>
    <property type="match status" value="1"/>
</dbReference>
<gene>
    <name evidence="3" type="ORF">B9G79_06610</name>
</gene>
<dbReference type="InterPro" id="IPR007372">
    <property type="entry name" value="Lipid/polyisoprenoid-bd_YceI"/>
</dbReference>
<evidence type="ECO:0000259" key="2">
    <source>
        <dbReference type="SMART" id="SM00867"/>
    </source>
</evidence>
<evidence type="ECO:0000313" key="4">
    <source>
        <dbReference type="Proteomes" id="UP000197003"/>
    </source>
</evidence>
<feature type="signal peptide" evidence="1">
    <location>
        <begin position="1"/>
        <end position="19"/>
    </location>
</feature>
<feature type="domain" description="Lipid/polyisoprenoid-binding YceI-like" evidence="2">
    <location>
        <begin position="6"/>
        <end position="159"/>
    </location>
</feature>